<reference evidence="2" key="1">
    <citation type="journal article" date="2015" name="Nat. Genet.">
        <title>The genome and transcriptome of the zoonotic hookworm Ancylostoma ceylanicum identify infection-specific gene families.</title>
        <authorList>
            <person name="Schwarz E.M."/>
            <person name="Hu Y."/>
            <person name="Antoshechkin I."/>
            <person name="Miller M.M."/>
            <person name="Sternberg P.W."/>
            <person name="Aroian R.V."/>
        </authorList>
    </citation>
    <scope>NUCLEOTIDE SEQUENCE</scope>
    <source>
        <strain evidence="2">HY135</strain>
    </source>
</reference>
<protein>
    <submittedName>
        <fullName evidence="1">Uncharacterized protein</fullName>
    </submittedName>
</protein>
<dbReference type="EMBL" id="JARK01001348">
    <property type="protein sequence ID" value="EYC25214.1"/>
    <property type="molecule type" value="Genomic_DNA"/>
</dbReference>
<comment type="caution">
    <text evidence="1">The sequence shown here is derived from an EMBL/GenBank/DDBJ whole genome shotgun (WGS) entry which is preliminary data.</text>
</comment>
<proteinExistence type="predicted"/>
<evidence type="ECO:0000313" key="2">
    <source>
        <dbReference type="Proteomes" id="UP000024635"/>
    </source>
</evidence>
<keyword evidence="2" id="KW-1185">Reference proteome</keyword>
<accession>A0A016VC25</accession>
<dbReference type="Proteomes" id="UP000024635">
    <property type="component" value="Unassembled WGS sequence"/>
</dbReference>
<name>A0A016VC25_9BILA</name>
<sequence>MNFLLRKNKTKEFQHNVNVMSEGSTKKMQKRSSKYYSGTMEITGKLSFRHHENIEKCSGKQQQIICIAKCFLFTLKELNSKKYQ</sequence>
<gene>
    <name evidence="1" type="primary">Acey_s0012.g1768</name>
    <name evidence="1" type="ORF">Y032_0012g1768</name>
</gene>
<organism evidence="1 2">
    <name type="scientific">Ancylostoma ceylanicum</name>
    <dbReference type="NCBI Taxonomy" id="53326"/>
    <lineage>
        <taxon>Eukaryota</taxon>
        <taxon>Metazoa</taxon>
        <taxon>Ecdysozoa</taxon>
        <taxon>Nematoda</taxon>
        <taxon>Chromadorea</taxon>
        <taxon>Rhabditida</taxon>
        <taxon>Rhabditina</taxon>
        <taxon>Rhabditomorpha</taxon>
        <taxon>Strongyloidea</taxon>
        <taxon>Ancylostomatidae</taxon>
        <taxon>Ancylostomatinae</taxon>
        <taxon>Ancylostoma</taxon>
    </lineage>
</organism>
<evidence type="ECO:0000313" key="1">
    <source>
        <dbReference type="EMBL" id="EYC25214.1"/>
    </source>
</evidence>
<dbReference type="AlphaFoldDB" id="A0A016VC25"/>